<dbReference type="RefSeq" id="WP_057819690.1">
    <property type="nucleotide sequence ID" value="NZ_CP031598.1"/>
</dbReference>
<dbReference type="Pfam" id="PF16868">
    <property type="entry name" value="NMT1_3"/>
    <property type="match status" value="1"/>
</dbReference>
<keyword evidence="1" id="KW-0732">Signal</keyword>
<accession>A0A0T5P3U0</accession>
<keyword evidence="4" id="KW-1185">Reference proteome</keyword>
<dbReference type="Proteomes" id="UP000051401">
    <property type="component" value="Unassembled WGS sequence"/>
</dbReference>
<dbReference type="EMBL" id="CP031598">
    <property type="protein sequence ID" value="QEW25196.1"/>
    <property type="molecule type" value="Genomic_DNA"/>
</dbReference>
<dbReference type="EMBL" id="LAXI01000019">
    <property type="protein sequence ID" value="KRS15772.1"/>
    <property type="molecule type" value="Genomic_DNA"/>
</dbReference>
<protein>
    <submittedName>
        <fullName evidence="3">TRAP transporter solute receptor, TAXI family</fullName>
    </submittedName>
</protein>
<dbReference type="AlphaFoldDB" id="A0A0T5P3U0"/>
<dbReference type="PANTHER" id="PTHR42941">
    <property type="entry name" value="SLL1037 PROTEIN"/>
    <property type="match status" value="1"/>
</dbReference>
<feature type="signal peptide" evidence="1">
    <location>
        <begin position="1"/>
        <end position="21"/>
    </location>
</feature>
<reference evidence="3 5" key="2">
    <citation type="submission" date="2018-08" db="EMBL/GenBank/DDBJ databases">
        <title>Genetic Globetrotter - A new plasmid hitch-hiking vast phylogenetic and geographic distances.</title>
        <authorList>
            <person name="Vollmers J."/>
            <person name="Petersen J."/>
        </authorList>
    </citation>
    <scope>NUCLEOTIDE SEQUENCE [LARGE SCALE GENOMIC DNA]</scope>
    <source>
        <strain evidence="3 5">DSM 26383</strain>
    </source>
</reference>
<proteinExistence type="predicted"/>
<dbReference type="SUPFAM" id="SSF53850">
    <property type="entry name" value="Periplasmic binding protein-like II"/>
    <property type="match status" value="1"/>
</dbReference>
<dbReference type="Proteomes" id="UP000325785">
    <property type="component" value="Chromosome"/>
</dbReference>
<dbReference type="OrthoDB" id="9776669at2"/>
<reference evidence="2 4" key="1">
    <citation type="submission" date="2015-04" db="EMBL/GenBank/DDBJ databases">
        <title>The draft genome sequence of Roseovarius indicus B108T.</title>
        <authorList>
            <person name="Li G."/>
            <person name="Lai Q."/>
            <person name="Shao Z."/>
            <person name="Yan P."/>
        </authorList>
    </citation>
    <scope>NUCLEOTIDE SEQUENCE [LARGE SCALE GENOMIC DNA]</scope>
    <source>
        <strain evidence="2 4">B108</strain>
    </source>
</reference>
<feature type="chain" id="PRO_5010437302" evidence="1">
    <location>
        <begin position="22"/>
        <end position="317"/>
    </location>
</feature>
<evidence type="ECO:0000313" key="5">
    <source>
        <dbReference type="Proteomes" id="UP000325785"/>
    </source>
</evidence>
<name>A0A0T5P3U0_9RHOB</name>
<dbReference type="PATRIC" id="fig|540747.5.peg.2222"/>
<evidence type="ECO:0000313" key="4">
    <source>
        <dbReference type="Proteomes" id="UP000051401"/>
    </source>
</evidence>
<dbReference type="NCBIfam" id="TIGR02122">
    <property type="entry name" value="TRAP_TAXI"/>
    <property type="match status" value="1"/>
</dbReference>
<gene>
    <name evidence="3" type="ORF">RIdsm_00981</name>
    <name evidence="2" type="ORF">XM52_22210</name>
</gene>
<dbReference type="KEGG" id="rid:RIdsm_00981"/>
<dbReference type="PANTHER" id="PTHR42941:SF1">
    <property type="entry name" value="SLL1037 PROTEIN"/>
    <property type="match status" value="1"/>
</dbReference>
<dbReference type="STRING" id="540747.SAMN04488031_10683"/>
<evidence type="ECO:0000313" key="3">
    <source>
        <dbReference type="EMBL" id="QEW25196.1"/>
    </source>
</evidence>
<keyword evidence="3" id="KW-0675">Receptor</keyword>
<sequence length="317" mass="33763">MRLNILAAAVAVALAGSSASAQESIVQGASSSGHTTFQIMTGWSSVINREVPEVSMTVQASGPSVPTTQLVQQGRIQAGPAGNSAPYEAVRGIANFEGQPKADKVRTWMPIYVYGAQLVVPAESDVQDWTDLEGLRVGVGSVGSVGEQTNKAILETLGVGYDKIDEYQIGHGEMVAGLKNGTLDAIIETTGIPTAGVLELEATRDIRVVGLTEEQIEAVDAASDLLSGGVVPAESYQSTDADVPIIVGYTINIINADVDEDLVYKMTKALWENLDELENVHPSQKYLTPDWLQASLLPIAPLHPGAERYYNEQGWLD</sequence>
<dbReference type="Gene3D" id="3.40.190.10">
    <property type="entry name" value="Periplasmic binding protein-like II"/>
    <property type="match status" value="2"/>
</dbReference>
<evidence type="ECO:0000313" key="2">
    <source>
        <dbReference type="EMBL" id="KRS15772.1"/>
    </source>
</evidence>
<dbReference type="InterPro" id="IPR011852">
    <property type="entry name" value="TRAP_TAXI"/>
</dbReference>
<evidence type="ECO:0000256" key="1">
    <source>
        <dbReference type="SAM" id="SignalP"/>
    </source>
</evidence>
<organism evidence="2 4">
    <name type="scientific">Roseovarius indicus</name>
    <dbReference type="NCBI Taxonomy" id="540747"/>
    <lineage>
        <taxon>Bacteria</taxon>
        <taxon>Pseudomonadati</taxon>
        <taxon>Pseudomonadota</taxon>
        <taxon>Alphaproteobacteria</taxon>
        <taxon>Rhodobacterales</taxon>
        <taxon>Roseobacteraceae</taxon>
        <taxon>Roseovarius</taxon>
    </lineage>
</organism>